<dbReference type="EMBL" id="LRRD01000077">
    <property type="protein sequence ID" value="KXW57295.1"/>
    <property type="molecule type" value="Genomic_DNA"/>
</dbReference>
<dbReference type="Proteomes" id="UP000075653">
    <property type="component" value="Unassembled WGS sequence"/>
</dbReference>
<proteinExistence type="predicted"/>
<keyword evidence="3" id="KW-1185">Reference proteome</keyword>
<feature type="compositionally biased region" description="Basic and acidic residues" evidence="1">
    <location>
        <begin position="91"/>
        <end position="110"/>
    </location>
</feature>
<dbReference type="RefSeq" id="WP_156472721.1">
    <property type="nucleotide sequence ID" value="NZ_CP149478.1"/>
</dbReference>
<comment type="caution">
    <text evidence="2">The sequence shown here is derived from an EMBL/GenBank/DDBJ whole genome shotgun (WGS) entry which is preliminary data.</text>
</comment>
<reference evidence="2 3" key="1">
    <citation type="submission" date="2016-01" db="EMBL/GenBank/DDBJ databases">
        <title>Genome sequence of the acidophilic iron oxidising Ferrovum strain Z-31.</title>
        <authorList>
            <person name="Poehlein A."/>
            <person name="Ullrich S.R."/>
            <person name="Schloemann M."/>
            <person name="Muehling M."/>
            <person name="Daniel R."/>
        </authorList>
    </citation>
    <scope>NUCLEOTIDE SEQUENCE [LARGE SCALE GENOMIC DNA]</scope>
    <source>
        <strain evidence="2 3">Z-31</strain>
    </source>
</reference>
<gene>
    <name evidence="2" type="ORF">FEMY_21870</name>
</gene>
<accession>A0A149VVQ0</accession>
<protein>
    <submittedName>
        <fullName evidence="2">Uncharacterized protein</fullName>
    </submittedName>
</protein>
<feature type="region of interest" description="Disordered" evidence="1">
    <location>
        <begin position="71"/>
        <end position="124"/>
    </location>
</feature>
<feature type="compositionally biased region" description="Polar residues" evidence="1">
    <location>
        <begin position="11"/>
        <end position="30"/>
    </location>
</feature>
<feature type="region of interest" description="Disordered" evidence="1">
    <location>
        <begin position="1"/>
        <end position="30"/>
    </location>
</feature>
<organism evidence="2 3">
    <name type="scientific">Ferrovum myxofaciens</name>
    <dbReference type="NCBI Taxonomy" id="416213"/>
    <lineage>
        <taxon>Bacteria</taxon>
        <taxon>Pseudomonadati</taxon>
        <taxon>Pseudomonadota</taxon>
        <taxon>Betaproteobacteria</taxon>
        <taxon>Ferrovales</taxon>
        <taxon>Ferrovaceae</taxon>
        <taxon>Ferrovum</taxon>
    </lineage>
</organism>
<dbReference type="STRING" id="1789004.FEMY_21870"/>
<sequence>MENFGDAYNRMMQTPVSDKSGSHTPASQPTDYKRWAREIVAAWDADQYTCHHDYHLACEALGIAPVPRKPKFLAPRSSQPPPFTDSGSFADQERFSNDEQFERAEDEQKFSEGPFIHPHYTKDY</sequence>
<evidence type="ECO:0000256" key="1">
    <source>
        <dbReference type="SAM" id="MobiDB-lite"/>
    </source>
</evidence>
<evidence type="ECO:0000313" key="3">
    <source>
        <dbReference type="Proteomes" id="UP000075653"/>
    </source>
</evidence>
<dbReference type="PATRIC" id="fig|1789004.3.peg.2282"/>
<name>A0A149VVQ0_9PROT</name>
<evidence type="ECO:0000313" key="2">
    <source>
        <dbReference type="EMBL" id="KXW57295.1"/>
    </source>
</evidence>
<dbReference type="AlphaFoldDB" id="A0A149VVQ0"/>